<dbReference type="PANTHER" id="PTHR21228:SF1">
    <property type="entry name" value="FAST KINASE DOMAIN-CONTAINING PROTEIN 2, MITOCHONDRIAL"/>
    <property type="match status" value="1"/>
</dbReference>
<dbReference type="Pfam" id="PF08368">
    <property type="entry name" value="FAST_2"/>
    <property type="match status" value="1"/>
</dbReference>
<name>A0A852CDM0_9PICI</name>
<keyword evidence="5" id="KW-1185">Reference proteome</keyword>
<dbReference type="GO" id="GO:0005759">
    <property type="term" value="C:mitochondrial matrix"/>
    <property type="evidence" value="ECO:0007669"/>
    <property type="project" value="TreeGrafter"/>
</dbReference>
<comment type="caution">
    <text evidence="4">The sequence shown here is derived from an EMBL/GenBank/DDBJ whole genome shotgun (WGS) entry which is preliminary data.</text>
</comment>
<reference evidence="4" key="1">
    <citation type="submission" date="2019-09" db="EMBL/GenBank/DDBJ databases">
        <title>Bird 10,000 Genomes (B10K) Project - Family phase.</title>
        <authorList>
            <person name="Zhang G."/>
        </authorList>
    </citation>
    <scope>NUCLEOTIDE SEQUENCE</scope>
    <source>
        <strain evidence="4">B10K-DU-001-30</strain>
        <tissue evidence="4">Muscle</tissue>
    </source>
</reference>
<evidence type="ECO:0000256" key="2">
    <source>
        <dbReference type="ARBA" id="ARBA00023128"/>
    </source>
</evidence>
<evidence type="ECO:0000256" key="1">
    <source>
        <dbReference type="ARBA" id="ARBA00004173"/>
    </source>
</evidence>
<feature type="domain" description="RAP" evidence="3">
    <location>
        <begin position="452"/>
        <end position="509"/>
    </location>
</feature>
<accession>A0A852CDM0</accession>
<evidence type="ECO:0000313" key="5">
    <source>
        <dbReference type="Proteomes" id="UP000611227"/>
    </source>
</evidence>
<dbReference type="GO" id="GO:0044528">
    <property type="term" value="P:regulation of mitochondrial mRNA stability"/>
    <property type="evidence" value="ECO:0007669"/>
    <property type="project" value="InterPro"/>
</dbReference>
<gene>
    <name evidence="4" type="primary">Fastkd2</name>
    <name evidence="4" type="ORF">RAMSUL_R09450</name>
</gene>
<dbReference type="Proteomes" id="UP000611227">
    <property type="component" value="Unassembled WGS sequence"/>
</dbReference>
<dbReference type="PANTHER" id="PTHR21228">
    <property type="entry name" value="FAST LEU-RICH DOMAIN-CONTAINING"/>
    <property type="match status" value="1"/>
</dbReference>
<proteinExistence type="predicted"/>
<evidence type="ECO:0000313" key="4">
    <source>
        <dbReference type="EMBL" id="NXP77370.1"/>
    </source>
</evidence>
<dbReference type="InterPro" id="IPR013579">
    <property type="entry name" value="FAST_2"/>
</dbReference>
<dbReference type="GO" id="GO:0035770">
    <property type="term" value="C:ribonucleoprotein granule"/>
    <property type="evidence" value="ECO:0007669"/>
    <property type="project" value="TreeGrafter"/>
</dbReference>
<dbReference type="Pfam" id="PF06743">
    <property type="entry name" value="FAST_1"/>
    <property type="match status" value="1"/>
</dbReference>
<dbReference type="EMBL" id="WBNM01026608">
    <property type="protein sequence ID" value="NXP77370.1"/>
    <property type="molecule type" value="Genomic_DNA"/>
</dbReference>
<sequence length="524" mass="60187">TNCLTTVWRLFKNLSDDQKRYEKQLIFEHPAFPRLCQQVLQNSRRMARGDLVFSLHAVVNLGVPQNTLLVQTLVRVCQERLNQLDNRCLSVLAATLSGMDKDKNVSALQAGLQLIVEQRIPSVRDVFILQNLMKCMGKDAPDFLKKKFEMAILKEIDHLTFPNALRVFLALVAMNYCSNPILNACSKKIQENIQDASFRQLILVLEACCTLQYRNIKLFSALAEYVNSTACLWDKRQIMLFLSAFETLGFQPRELMGSFAEKVTEDPEFLNLKNLLVILRVYSQLNYIPRGQKHQFFETLDSCLNKYLPQITSIELLKAVYSLCVLGYLPHRALDELLQKDHKGELILSDDLYREQKEVMLRCVKTCMELDSPSFTKPAFVLTKNFSLVSLNLAKAQKAFLELLGDEDMFQQNVQLPYKYHIDFEIRMDSDRKNVLPVAATDVHADSSVQRLAFLFVPMSAFCVGTTQPRGKLAMKMRHLNKLGYHVILVPNKKFQEMTNENAVEFLKGKIYSEDAFCFSEDNN</sequence>
<evidence type="ECO:0000259" key="3">
    <source>
        <dbReference type="PROSITE" id="PS51286"/>
    </source>
</evidence>
<dbReference type="Pfam" id="PF08373">
    <property type="entry name" value="RAP"/>
    <property type="match status" value="1"/>
</dbReference>
<dbReference type="GO" id="GO:0000963">
    <property type="term" value="P:mitochondrial RNA processing"/>
    <property type="evidence" value="ECO:0007669"/>
    <property type="project" value="TreeGrafter"/>
</dbReference>
<organism evidence="4 5">
    <name type="scientific">Ramphastos sulfuratus</name>
    <dbReference type="NCBI Taxonomy" id="322582"/>
    <lineage>
        <taxon>Eukaryota</taxon>
        <taxon>Metazoa</taxon>
        <taxon>Chordata</taxon>
        <taxon>Craniata</taxon>
        <taxon>Vertebrata</taxon>
        <taxon>Euteleostomi</taxon>
        <taxon>Archelosauria</taxon>
        <taxon>Archosauria</taxon>
        <taxon>Dinosauria</taxon>
        <taxon>Saurischia</taxon>
        <taxon>Theropoda</taxon>
        <taxon>Coelurosauria</taxon>
        <taxon>Aves</taxon>
        <taxon>Neognathae</taxon>
        <taxon>Neoaves</taxon>
        <taxon>Telluraves</taxon>
        <taxon>Coraciimorphae</taxon>
        <taxon>Piciformes</taxon>
        <taxon>Ramphastidae</taxon>
        <taxon>Ramphastos</taxon>
    </lineage>
</organism>
<dbReference type="SMART" id="SM00952">
    <property type="entry name" value="RAP"/>
    <property type="match status" value="1"/>
</dbReference>
<dbReference type="InterPro" id="IPR013584">
    <property type="entry name" value="RAP"/>
</dbReference>
<dbReference type="InterPro" id="IPR050870">
    <property type="entry name" value="FAST_kinase"/>
</dbReference>
<feature type="non-terminal residue" evidence="4">
    <location>
        <position position="1"/>
    </location>
</feature>
<dbReference type="PROSITE" id="PS51286">
    <property type="entry name" value="RAP"/>
    <property type="match status" value="1"/>
</dbReference>
<dbReference type="InterPro" id="IPR010622">
    <property type="entry name" value="FAST_Leu-rich"/>
</dbReference>
<feature type="non-terminal residue" evidence="4">
    <location>
        <position position="524"/>
    </location>
</feature>
<comment type="subcellular location">
    <subcellularLocation>
        <location evidence="1">Mitochondrion</location>
    </subcellularLocation>
</comment>
<keyword evidence="2" id="KW-0496">Mitochondrion</keyword>
<protein>
    <submittedName>
        <fullName evidence="4">FAKD2 protein</fullName>
    </submittedName>
</protein>
<dbReference type="AlphaFoldDB" id="A0A852CDM0"/>
<dbReference type="GO" id="GO:0003723">
    <property type="term" value="F:RNA binding"/>
    <property type="evidence" value="ECO:0007669"/>
    <property type="project" value="TreeGrafter"/>
</dbReference>